<evidence type="ECO:0000313" key="5">
    <source>
        <dbReference type="EMBL" id="UUI02446.1"/>
    </source>
</evidence>
<dbReference type="RefSeq" id="WP_256707680.1">
    <property type="nucleotide sequence ID" value="NZ_CP101914.1"/>
</dbReference>
<organism evidence="5 6">
    <name type="scientific">Oceanobacillus jeddahense</name>
    <dbReference type="NCBI Taxonomy" id="1462527"/>
    <lineage>
        <taxon>Bacteria</taxon>
        <taxon>Bacillati</taxon>
        <taxon>Bacillota</taxon>
        <taxon>Bacilli</taxon>
        <taxon>Bacillales</taxon>
        <taxon>Bacillaceae</taxon>
        <taxon>Oceanobacillus</taxon>
    </lineage>
</organism>
<evidence type="ECO:0000259" key="4">
    <source>
        <dbReference type="Pfam" id="PF09130"/>
    </source>
</evidence>
<evidence type="ECO:0000259" key="3">
    <source>
        <dbReference type="Pfam" id="PF03446"/>
    </source>
</evidence>
<evidence type="ECO:0000256" key="2">
    <source>
        <dbReference type="ARBA" id="ARBA00023002"/>
    </source>
</evidence>
<dbReference type="Proteomes" id="UP001059773">
    <property type="component" value="Chromosome"/>
</dbReference>
<reference evidence="5" key="1">
    <citation type="submission" date="2022-07" db="EMBL/GenBank/DDBJ databases">
        <title>FELIX.</title>
        <authorList>
            <person name="Wan K.H."/>
            <person name="Park S."/>
            <person name="Lawrence Q."/>
            <person name="Eichenberger J.P."/>
            <person name="Booth B.W."/>
            <person name="Piaggio A.J."/>
            <person name="Chandler J.C."/>
            <person name="Franklin A.B."/>
            <person name="Celniker S.E."/>
        </authorList>
    </citation>
    <scope>NUCLEOTIDE SEQUENCE</scope>
    <source>
        <strain evidence="5">QA-1986 374</strain>
    </source>
</reference>
<feature type="domain" description="Phosphogluconate dehydrogenase NAD-binding putative C-terminal" evidence="4">
    <location>
        <begin position="198"/>
        <end position="261"/>
    </location>
</feature>
<accession>A0ABY5JQQ0</accession>
<dbReference type="SUPFAM" id="SSF51735">
    <property type="entry name" value="NAD(P)-binding Rossmann-fold domains"/>
    <property type="match status" value="1"/>
</dbReference>
<dbReference type="Pfam" id="PF09130">
    <property type="entry name" value="DUF1932"/>
    <property type="match status" value="1"/>
</dbReference>
<protein>
    <submittedName>
        <fullName evidence="5">DUF1932 domain-containing protein</fullName>
    </submittedName>
</protein>
<dbReference type="Gene3D" id="3.40.50.720">
    <property type="entry name" value="NAD(P)-binding Rossmann-like Domain"/>
    <property type="match status" value="1"/>
</dbReference>
<dbReference type="InterPro" id="IPR006115">
    <property type="entry name" value="6PGDH_NADP-bd"/>
</dbReference>
<gene>
    <name evidence="5" type="ORF">NP439_20775</name>
</gene>
<name>A0ABY5JQQ0_9BACI</name>
<keyword evidence="6" id="KW-1185">Reference proteome</keyword>
<dbReference type="SUPFAM" id="SSF48179">
    <property type="entry name" value="6-phosphogluconate dehydrogenase C-terminal domain-like"/>
    <property type="match status" value="1"/>
</dbReference>
<comment type="similarity">
    <text evidence="1">Belongs to the HIBADH-related family.</text>
</comment>
<dbReference type="PIRSF" id="PIRSF000103">
    <property type="entry name" value="HIBADH"/>
    <property type="match status" value="1"/>
</dbReference>
<dbReference type="Pfam" id="PF03446">
    <property type="entry name" value="NAD_binding_2"/>
    <property type="match status" value="1"/>
</dbReference>
<evidence type="ECO:0000256" key="1">
    <source>
        <dbReference type="ARBA" id="ARBA00009080"/>
    </source>
</evidence>
<dbReference type="EMBL" id="CP101914">
    <property type="protein sequence ID" value="UUI02446.1"/>
    <property type="molecule type" value="Genomic_DNA"/>
</dbReference>
<sequence length="296" mass="32652">MNEKLNIGIIGFGEAGYEFAKSFNLAGYNIIIYDVLVESQPDVINEKARNISALVAMTIHELVVKADAIFVFTSSTVCVKIAEVCAESIKNDQFYIDCNSASPQTKQKAWEAIYQHPKFVDLAVMGPVPGKGIKVPMTTSGPGASSFQKQFENLNQEIKIVDELPGSAALIKLSRSSFMKGLAALLLETIALSETNKVTEAVLDSLVETIGEDFEPLIARLVKGTHQHATRREKEMDAVIELQEAVGQQTLMTQASKQILHNIANHNRIENETMGDLSDYYPHIVEVFHQNKNLSL</sequence>
<feature type="domain" description="6-phosphogluconate dehydrogenase NADP-binding" evidence="3">
    <location>
        <begin position="6"/>
        <end position="127"/>
    </location>
</feature>
<keyword evidence="2" id="KW-0560">Oxidoreductase</keyword>
<dbReference type="InterPro" id="IPR013328">
    <property type="entry name" value="6PGD_dom2"/>
</dbReference>
<dbReference type="InterPro" id="IPR008927">
    <property type="entry name" value="6-PGluconate_DH-like_C_sf"/>
</dbReference>
<dbReference type="InterPro" id="IPR015815">
    <property type="entry name" value="HIBADH-related"/>
</dbReference>
<dbReference type="InterPro" id="IPR015814">
    <property type="entry name" value="Pgluconate_DH_NAD-bd_C"/>
</dbReference>
<evidence type="ECO:0000313" key="6">
    <source>
        <dbReference type="Proteomes" id="UP001059773"/>
    </source>
</evidence>
<dbReference type="InterPro" id="IPR036291">
    <property type="entry name" value="NAD(P)-bd_dom_sf"/>
</dbReference>
<dbReference type="Gene3D" id="1.10.1040.10">
    <property type="entry name" value="N-(1-d-carboxylethyl)-l-norvaline Dehydrogenase, domain 2"/>
    <property type="match status" value="1"/>
</dbReference>
<proteinExistence type="inferred from homology"/>